<dbReference type="PANTHER" id="PTHR47453">
    <property type="entry name" value="PHOSPHOGLUCAN, WATER DIKINASE, CHLOROPLASTIC"/>
    <property type="match status" value="1"/>
</dbReference>
<feature type="domain" description="Pyruvate phosphate dikinase AMP/ATP-binding" evidence="2">
    <location>
        <begin position="598"/>
        <end position="861"/>
    </location>
</feature>
<reference evidence="3 4" key="1">
    <citation type="journal article" date="2015" name="Genome Announc.">
        <title>Draft Genome Sequences of Marine Isolates of Thalassomonas viridans and Thalassomonas actiniarum.</title>
        <authorList>
            <person name="Olonade I."/>
            <person name="van Zyl L.J."/>
            <person name="Trindade M."/>
        </authorList>
    </citation>
    <scope>NUCLEOTIDE SEQUENCE [LARGE SCALE GENOMIC DNA]</scope>
    <source>
        <strain evidence="3 4">A5K-106</strain>
    </source>
</reference>
<feature type="signal peptide" evidence="1">
    <location>
        <begin position="1"/>
        <end position="22"/>
    </location>
</feature>
<dbReference type="SUPFAM" id="SSF56059">
    <property type="entry name" value="Glutathione synthetase ATP-binding domain-like"/>
    <property type="match status" value="1"/>
</dbReference>
<evidence type="ECO:0000256" key="1">
    <source>
        <dbReference type="SAM" id="SignalP"/>
    </source>
</evidence>
<sequence>MRSRLHLALPLLCAGIMSAAQGSNFTSLDKLSKNITSQNQDTITTTLNDNQSEADYFQTLVSRTDFEALAARSDQPGAQSIREVKYLIMDVNTDNPKLYFFNTERYPYHYAFASEGLGYSGTLSEFNSTTYFHDNRAHLAGSILAHDHYSSAEGVDGLYTVQFWPVDPVTPQLTDKAYKMIAEQMTFAQDQISYYPASDVQLDIYNNNLAFFESAEVPVIKSEQLFANIDFSILNQGQGYGRLRVINPGDPVPSVSDVVIYTYIPNDLAHVAGIITDSPQTPLSHINLKAKQNNTPNAYMRDAVNDPQVAPLIGELVKYEVTGDGIVLTAATQDEVDSWLESVRPDPQTPLSDLTVTEPALLSDLGNGDWVRFGAKAANVAELAKALKDLESEYGHQMVPRGYAVPFSMYNDYMSLPRCQELEEDDFGNLVPDGKYRALCDEDRATTVRNTDSTALSVSLLNQAEPITLAAGSQDMELVLENANGLVLFMRDVTNDRWLLNPLPFTDAVLSASGSSEYRELTVNYLRENDKKTVTLSGNSDFELEVFVLALWQVEAKLAITQTQDLPEDYFVERSYYQQIEDIMADEAFQASPDVRDAKLDDFRKEVKKGEVTAQMHEKLEAMRLFWDPQGAPFSKNIRLRSSTNNEDLAGFNGAGLYESNTHKPDEGDIADSVKKVWASLWTHRAFEERRFYRIDHFKTYMGVLVHESYGDEQANGVGVTKNIYDANWEGYYVNVQYGEISVTNPEPIITSEGEVSSVPDEFLLAHLLAGDDPYNPDHWWWAQQYIRHSNVETVYDQPVTTENVLTAEETVQLRRAMQAIQAHFKPVYEGDRSFAMDIEFKITATDDGSRGHLEIKQARPWID</sequence>
<keyword evidence="1" id="KW-0732">Signal</keyword>
<dbReference type="Proteomes" id="UP000032568">
    <property type="component" value="Chromosome"/>
</dbReference>
<evidence type="ECO:0000259" key="2">
    <source>
        <dbReference type="Pfam" id="PF01326"/>
    </source>
</evidence>
<dbReference type="EMBL" id="CP059735">
    <property type="protein sequence ID" value="WDE00168.1"/>
    <property type="molecule type" value="Genomic_DNA"/>
</dbReference>
<reference evidence="3 4" key="2">
    <citation type="journal article" date="2022" name="Mar. Drugs">
        <title>Bioassay-Guided Fractionation Leads to the Detection of Cholic Acid Generated by the Rare Thalassomonas sp.</title>
        <authorList>
            <person name="Pheiffer F."/>
            <person name="Schneider Y.K."/>
            <person name="Hansen E.H."/>
            <person name="Andersen J.H."/>
            <person name="Isaksson J."/>
            <person name="Busche T."/>
            <person name="R C."/>
            <person name="Kalinowski J."/>
            <person name="Zyl L.V."/>
            <person name="Trindade M."/>
        </authorList>
    </citation>
    <scope>NUCLEOTIDE SEQUENCE [LARGE SCALE GENOMIC DNA]</scope>
    <source>
        <strain evidence="3 4">A5K-106</strain>
    </source>
</reference>
<dbReference type="InterPro" id="IPR013815">
    <property type="entry name" value="ATP_grasp_subdomain_1"/>
</dbReference>
<dbReference type="Pfam" id="PF01326">
    <property type="entry name" value="PPDK_N"/>
    <property type="match status" value="1"/>
</dbReference>
<name>A0AAE9YSY1_9GAMM</name>
<accession>A0AAE9YSY1</accession>
<keyword evidence="4" id="KW-1185">Reference proteome</keyword>
<dbReference type="KEGG" id="tact:SG35_005820"/>
<dbReference type="InterPro" id="IPR002192">
    <property type="entry name" value="PPDK_AMP/ATP-bd"/>
</dbReference>
<gene>
    <name evidence="3" type="ORF">SG35_005820</name>
</gene>
<dbReference type="GO" id="GO:0016301">
    <property type="term" value="F:kinase activity"/>
    <property type="evidence" value="ECO:0007669"/>
    <property type="project" value="InterPro"/>
</dbReference>
<dbReference type="PANTHER" id="PTHR47453:SF1">
    <property type="entry name" value="PHOSPHOGLUCAN, WATER DIKINASE, CHLOROPLASTIC"/>
    <property type="match status" value="1"/>
</dbReference>
<feature type="chain" id="PRO_5042258530" description="Pyruvate phosphate dikinase AMP/ATP-binding domain-containing protein" evidence="1">
    <location>
        <begin position="23"/>
        <end position="864"/>
    </location>
</feature>
<organism evidence="3 4">
    <name type="scientific">Thalassomonas actiniarum</name>
    <dbReference type="NCBI Taxonomy" id="485447"/>
    <lineage>
        <taxon>Bacteria</taxon>
        <taxon>Pseudomonadati</taxon>
        <taxon>Pseudomonadota</taxon>
        <taxon>Gammaproteobacteria</taxon>
        <taxon>Alteromonadales</taxon>
        <taxon>Colwelliaceae</taxon>
        <taxon>Thalassomonas</taxon>
    </lineage>
</organism>
<dbReference type="AlphaFoldDB" id="A0AAE9YSY1"/>
<evidence type="ECO:0000313" key="3">
    <source>
        <dbReference type="EMBL" id="WDE00168.1"/>
    </source>
</evidence>
<evidence type="ECO:0000313" key="4">
    <source>
        <dbReference type="Proteomes" id="UP000032568"/>
    </source>
</evidence>
<proteinExistence type="predicted"/>
<dbReference type="RefSeq" id="WP_084692657.1">
    <property type="nucleotide sequence ID" value="NZ_CP059735.1"/>
</dbReference>
<protein>
    <recommendedName>
        <fullName evidence="2">Pyruvate phosphate dikinase AMP/ATP-binding domain-containing protein</fullName>
    </recommendedName>
</protein>
<dbReference type="GO" id="GO:0005524">
    <property type="term" value="F:ATP binding"/>
    <property type="evidence" value="ECO:0007669"/>
    <property type="project" value="InterPro"/>
</dbReference>
<dbReference type="Gene3D" id="3.30.1490.20">
    <property type="entry name" value="ATP-grasp fold, A domain"/>
    <property type="match status" value="1"/>
</dbReference>